<proteinExistence type="predicted"/>
<dbReference type="Proteomes" id="UP001151760">
    <property type="component" value="Unassembled WGS sequence"/>
</dbReference>
<protein>
    <submittedName>
        <fullName evidence="1">Uncharacterized protein</fullName>
    </submittedName>
</protein>
<comment type="caution">
    <text evidence="1">The sequence shown here is derived from an EMBL/GenBank/DDBJ whole genome shotgun (WGS) entry which is preliminary data.</text>
</comment>
<evidence type="ECO:0000313" key="2">
    <source>
        <dbReference type="Proteomes" id="UP001151760"/>
    </source>
</evidence>
<keyword evidence="2" id="KW-1185">Reference proteome</keyword>
<name>A0ABQ5INA0_9ASTR</name>
<dbReference type="EMBL" id="BQNB010020905">
    <property type="protein sequence ID" value="GJU00857.1"/>
    <property type="molecule type" value="Genomic_DNA"/>
</dbReference>
<sequence>MSVKFDITRVKANVVADALSRKERVKPKRVWAMAMTIQSGVKGMILGARGEAFDQDNVKAEHQRPKRLAAQFRGDLEDENELEILIKEQFVALQKFRASKLGPFILDDVPMVLIHESIRPMCRNCVRDTKDIRIASNPFLRPYPHTILYHITDFDLAVNISQSFNWEDFLKYALLRLCCYLAEIIVVNLDSSSDNNNSYSYSTSQISTSEEIDYDSPKPPKSLLKWYHYLSDEYKDNGMFWGSKLGCNESDVKPS</sequence>
<reference evidence="1" key="2">
    <citation type="submission" date="2022-01" db="EMBL/GenBank/DDBJ databases">
        <authorList>
            <person name="Yamashiro T."/>
            <person name="Shiraishi A."/>
            <person name="Satake H."/>
            <person name="Nakayama K."/>
        </authorList>
    </citation>
    <scope>NUCLEOTIDE SEQUENCE</scope>
</reference>
<accession>A0ABQ5INA0</accession>
<gene>
    <name evidence="1" type="ORF">Tco_1111195</name>
</gene>
<reference evidence="1" key="1">
    <citation type="journal article" date="2022" name="Int. J. Mol. Sci.">
        <title>Draft Genome of Tanacetum Coccineum: Genomic Comparison of Closely Related Tanacetum-Family Plants.</title>
        <authorList>
            <person name="Yamashiro T."/>
            <person name="Shiraishi A."/>
            <person name="Nakayama K."/>
            <person name="Satake H."/>
        </authorList>
    </citation>
    <scope>NUCLEOTIDE SEQUENCE</scope>
</reference>
<organism evidence="1 2">
    <name type="scientific">Tanacetum coccineum</name>
    <dbReference type="NCBI Taxonomy" id="301880"/>
    <lineage>
        <taxon>Eukaryota</taxon>
        <taxon>Viridiplantae</taxon>
        <taxon>Streptophyta</taxon>
        <taxon>Embryophyta</taxon>
        <taxon>Tracheophyta</taxon>
        <taxon>Spermatophyta</taxon>
        <taxon>Magnoliopsida</taxon>
        <taxon>eudicotyledons</taxon>
        <taxon>Gunneridae</taxon>
        <taxon>Pentapetalae</taxon>
        <taxon>asterids</taxon>
        <taxon>campanulids</taxon>
        <taxon>Asterales</taxon>
        <taxon>Asteraceae</taxon>
        <taxon>Asteroideae</taxon>
        <taxon>Anthemideae</taxon>
        <taxon>Anthemidinae</taxon>
        <taxon>Tanacetum</taxon>
    </lineage>
</organism>
<evidence type="ECO:0000313" key="1">
    <source>
        <dbReference type="EMBL" id="GJU00857.1"/>
    </source>
</evidence>